<accession>A0A9D4I770</accession>
<reference evidence="1" key="2">
    <citation type="submission" date="2020-11" db="EMBL/GenBank/DDBJ databases">
        <authorList>
            <person name="McCartney M.A."/>
            <person name="Auch B."/>
            <person name="Kono T."/>
            <person name="Mallez S."/>
            <person name="Becker A."/>
            <person name="Gohl D.M."/>
            <person name="Silverstein K.A.T."/>
            <person name="Koren S."/>
            <person name="Bechman K.B."/>
            <person name="Herman A."/>
            <person name="Abrahante J.E."/>
            <person name="Garbe J."/>
        </authorList>
    </citation>
    <scope>NUCLEOTIDE SEQUENCE</scope>
    <source>
        <strain evidence="1">Duluth1</strain>
        <tissue evidence="1">Whole animal</tissue>
    </source>
</reference>
<gene>
    <name evidence="1" type="ORF">DPMN_185323</name>
</gene>
<dbReference type="EMBL" id="JAIWYP010000010">
    <property type="protein sequence ID" value="KAH3750790.1"/>
    <property type="molecule type" value="Genomic_DNA"/>
</dbReference>
<evidence type="ECO:0000313" key="2">
    <source>
        <dbReference type="Proteomes" id="UP000828390"/>
    </source>
</evidence>
<dbReference type="AlphaFoldDB" id="A0A9D4I770"/>
<comment type="caution">
    <text evidence="1">The sequence shown here is derived from an EMBL/GenBank/DDBJ whole genome shotgun (WGS) entry which is preliminary data.</text>
</comment>
<proteinExistence type="predicted"/>
<dbReference type="Proteomes" id="UP000828390">
    <property type="component" value="Unassembled WGS sequence"/>
</dbReference>
<name>A0A9D4I770_DREPO</name>
<reference evidence="1" key="1">
    <citation type="journal article" date="2019" name="bioRxiv">
        <title>The Genome of the Zebra Mussel, Dreissena polymorpha: A Resource for Invasive Species Research.</title>
        <authorList>
            <person name="McCartney M.A."/>
            <person name="Auch B."/>
            <person name="Kono T."/>
            <person name="Mallez S."/>
            <person name="Zhang Y."/>
            <person name="Obille A."/>
            <person name="Becker A."/>
            <person name="Abrahante J.E."/>
            <person name="Garbe J."/>
            <person name="Badalamenti J.P."/>
            <person name="Herman A."/>
            <person name="Mangelson H."/>
            <person name="Liachko I."/>
            <person name="Sullivan S."/>
            <person name="Sone E.D."/>
            <person name="Koren S."/>
            <person name="Silverstein K.A.T."/>
            <person name="Beckman K.B."/>
            <person name="Gohl D.M."/>
        </authorList>
    </citation>
    <scope>NUCLEOTIDE SEQUENCE</scope>
    <source>
        <strain evidence="1">Duluth1</strain>
        <tissue evidence="1">Whole animal</tissue>
    </source>
</reference>
<sequence>MDVRVFPEVESQLRGIRFASKQELTDAAKRIVSSFEADWYRDTFDKWIFRHIKCIRVGGDYVEKI</sequence>
<evidence type="ECO:0000313" key="1">
    <source>
        <dbReference type="EMBL" id="KAH3750790.1"/>
    </source>
</evidence>
<organism evidence="1 2">
    <name type="scientific">Dreissena polymorpha</name>
    <name type="common">Zebra mussel</name>
    <name type="synonym">Mytilus polymorpha</name>
    <dbReference type="NCBI Taxonomy" id="45954"/>
    <lineage>
        <taxon>Eukaryota</taxon>
        <taxon>Metazoa</taxon>
        <taxon>Spiralia</taxon>
        <taxon>Lophotrochozoa</taxon>
        <taxon>Mollusca</taxon>
        <taxon>Bivalvia</taxon>
        <taxon>Autobranchia</taxon>
        <taxon>Heteroconchia</taxon>
        <taxon>Euheterodonta</taxon>
        <taxon>Imparidentia</taxon>
        <taxon>Neoheterodontei</taxon>
        <taxon>Myida</taxon>
        <taxon>Dreissenoidea</taxon>
        <taxon>Dreissenidae</taxon>
        <taxon>Dreissena</taxon>
    </lineage>
</organism>
<dbReference type="InterPro" id="IPR036397">
    <property type="entry name" value="RNaseH_sf"/>
</dbReference>
<protein>
    <submittedName>
        <fullName evidence="1">Uncharacterized protein</fullName>
    </submittedName>
</protein>
<keyword evidence="2" id="KW-1185">Reference proteome</keyword>
<dbReference type="GO" id="GO:0003676">
    <property type="term" value="F:nucleic acid binding"/>
    <property type="evidence" value="ECO:0007669"/>
    <property type="project" value="InterPro"/>
</dbReference>
<dbReference type="Gene3D" id="3.30.420.10">
    <property type="entry name" value="Ribonuclease H-like superfamily/Ribonuclease H"/>
    <property type="match status" value="1"/>
</dbReference>